<feature type="chain" id="PRO_5036940990" evidence="2">
    <location>
        <begin position="23"/>
        <end position="351"/>
    </location>
</feature>
<keyword evidence="1" id="KW-0812">Transmembrane</keyword>
<feature type="signal peptide" evidence="2">
    <location>
        <begin position="1"/>
        <end position="22"/>
    </location>
</feature>
<keyword evidence="1" id="KW-0472">Membrane</keyword>
<evidence type="ECO:0000256" key="2">
    <source>
        <dbReference type="SAM" id="SignalP"/>
    </source>
</evidence>
<evidence type="ECO:0000313" key="3">
    <source>
        <dbReference type="EMBL" id="QWF70191.1"/>
    </source>
</evidence>
<protein>
    <submittedName>
        <fullName evidence="3">VPLPA-CTERM sorting domain-containing protein</fullName>
    </submittedName>
</protein>
<keyword evidence="1" id="KW-1133">Transmembrane helix</keyword>
<evidence type="ECO:0000313" key="4">
    <source>
        <dbReference type="Proteomes" id="UP000676649"/>
    </source>
</evidence>
<evidence type="ECO:0000256" key="1">
    <source>
        <dbReference type="SAM" id="Phobius"/>
    </source>
</evidence>
<reference evidence="3" key="1">
    <citation type="submission" date="2021-04" db="EMBL/GenBank/DDBJ databases">
        <title>Draft genome sequence data of methanotrophic Methylovulum sp. strain S1L and Methylomonas sp. strain S2AM isolated from boreal lake water columns.</title>
        <authorList>
            <person name="Rissanen A.J."/>
            <person name="Mangayil R."/>
            <person name="Svenning M.M."/>
            <person name="Khanongnuch R."/>
        </authorList>
    </citation>
    <scope>NUCLEOTIDE SEQUENCE</scope>
    <source>
        <strain evidence="3">S2AM</strain>
    </source>
</reference>
<dbReference type="EMBL" id="CP073754">
    <property type="protein sequence ID" value="QWF70191.1"/>
    <property type="molecule type" value="Genomic_DNA"/>
</dbReference>
<feature type="transmembrane region" description="Helical" evidence="1">
    <location>
        <begin position="324"/>
        <end position="343"/>
    </location>
</feature>
<keyword evidence="2" id="KW-0732">Signal</keyword>
<keyword evidence="4" id="KW-1185">Reference proteome</keyword>
<organism evidence="3 4">
    <name type="scientific">Methylomonas paludis</name>
    <dbReference type="NCBI Taxonomy" id="1173101"/>
    <lineage>
        <taxon>Bacteria</taxon>
        <taxon>Pseudomonadati</taxon>
        <taxon>Pseudomonadota</taxon>
        <taxon>Gammaproteobacteria</taxon>
        <taxon>Methylococcales</taxon>
        <taxon>Methylococcaceae</taxon>
        <taxon>Methylomonas</taxon>
    </lineage>
</organism>
<dbReference type="Proteomes" id="UP000676649">
    <property type="component" value="Chromosome"/>
</dbReference>
<gene>
    <name evidence="3" type="ORF">KEF85_12665</name>
</gene>
<dbReference type="KEGG" id="mpad:KEF85_12665"/>
<dbReference type="RefSeq" id="WP_215581108.1">
    <property type="nucleotide sequence ID" value="NZ_CP073754.1"/>
</dbReference>
<sequence>MMKKIALSAAVAGLLAAGQVSAHQTYNITGAGLGIGASVNNTDGISNFGGYSQGGGTAAANHWIPGTGGLPADYVGALPFNWYSGHHDTTLAATTTRHQFTGATATDANSLWKAALTDTANTWAPYAPATTSSTTDPNAHPYLAVGGNSWQVGSTSGGLDYGLIHADCGANTSTFNCTTPSTSLTPDGYYNIDITIKRDTTYNNLNDPNALLSVALYRGADTSTTASRTAAFDPSANGVQGSSLGTGGANGFAELWTATQTTTSDVLHYDLKITAAEWALTDALNGTGTNDGVAGYYTLVIGASGGAAGSAVAYDVTSISTSVVPVPGAFWLFMSAIGGLGVFGRKKAVKA</sequence>
<name>A0A975R9H1_9GAMM</name>
<dbReference type="AlphaFoldDB" id="A0A975R9H1"/>
<accession>A0A975R9H1</accession>
<proteinExistence type="predicted"/>